<name>A0A9N8V7T8_9GLOM</name>
<accession>A0A9N8V7T8</accession>
<sequence length="173" mass="20657">MHIIPNLQHIEYWNSDGIYTNTLIYKNISTTFLLDPIKFDFPRKRTNAFIIIRKLMQKQIQRLFDQACTPRPQNGIISKYMRSYWLKLDDRLKNEFKEKVNEFYNNNLFYHIKESTVKKTIGPNMENLSDHNLDNLNDHNYDAYNLSDHNQDNLNGHNYDPCNLGDLNLDNLN</sequence>
<evidence type="ECO:0000313" key="2">
    <source>
        <dbReference type="Proteomes" id="UP000789342"/>
    </source>
</evidence>
<comment type="caution">
    <text evidence="1">The sequence shown here is derived from an EMBL/GenBank/DDBJ whole genome shotgun (WGS) entry which is preliminary data.</text>
</comment>
<feature type="non-terminal residue" evidence="1">
    <location>
        <position position="173"/>
    </location>
</feature>
<dbReference type="Proteomes" id="UP000789342">
    <property type="component" value="Unassembled WGS sequence"/>
</dbReference>
<organism evidence="1 2">
    <name type="scientific">Acaulospora morrowiae</name>
    <dbReference type="NCBI Taxonomy" id="94023"/>
    <lineage>
        <taxon>Eukaryota</taxon>
        <taxon>Fungi</taxon>
        <taxon>Fungi incertae sedis</taxon>
        <taxon>Mucoromycota</taxon>
        <taxon>Glomeromycotina</taxon>
        <taxon>Glomeromycetes</taxon>
        <taxon>Diversisporales</taxon>
        <taxon>Acaulosporaceae</taxon>
        <taxon>Acaulospora</taxon>
    </lineage>
</organism>
<dbReference type="EMBL" id="CAJVPV010000213">
    <property type="protein sequence ID" value="CAG8446862.1"/>
    <property type="molecule type" value="Genomic_DNA"/>
</dbReference>
<proteinExistence type="predicted"/>
<evidence type="ECO:0000313" key="1">
    <source>
        <dbReference type="EMBL" id="CAG8446862.1"/>
    </source>
</evidence>
<gene>
    <name evidence="1" type="ORF">AMORRO_LOCUS665</name>
</gene>
<protein>
    <submittedName>
        <fullName evidence="1">13821_t:CDS:1</fullName>
    </submittedName>
</protein>
<dbReference type="AlphaFoldDB" id="A0A9N8V7T8"/>
<reference evidence="1" key="1">
    <citation type="submission" date="2021-06" db="EMBL/GenBank/DDBJ databases">
        <authorList>
            <person name="Kallberg Y."/>
            <person name="Tangrot J."/>
            <person name="Rosling A."/>
        </authorList>
    </citation>
    <scope>NUCLEOTIDE SEQUENCE</scope>
    <source>
        <strain evidence="1">CL551</strain>
    </source>
</reference>
<keyword evidence="2" id="KW-1185">Reference proteome</keyword>